<dbReference type="InterPro" id="IPR010982">
    <property type="entry name" value="Lambda_DNA-bd_dom_sf"/>
</dbReference>
<dbReference type="CDD" id="cd00093">
    <property type="entry name" value="HTH_XRE"/>
    <property type="match status" value="1"/>
</dbReference>
<feature type="domain" description="HTH cro/C1-type" evidence="1">
    <location>
        <begin position="59"/>
        <end position="99"/>
    </location>
</feature>
<dbReference type="InterPro" id="IPR001387">
    <property type="entry name" value="Cro/C1-type_HTH"/>
</dbReference>
<accession>A1YAL1</accession>
<organism evidence="2">
    <name type="scientific">Amycolatopsis orientalis</name>
    <name type="common">Nocardia orientalis</name>
    <dbReference type="NCBI Taxonomy" id="31958"/>
    <lineage>
        <taxon>Bacteria</taxon>
        <taxon>Bacillati</taxon>
        <taxon>Actinomycetota</taxon>
        <taxon>Actinomycetes</taxon>
        <taxon>Pseudonocardiales</taxon>
        <taxon>Pseudonocardiaceae</taxon>
        <taxon>Amycolatopsis</taxon>
    </lineage>
</organism>
<dbReference type="SUPFAM" id="SSF47413">
    <property type="entry name" value="lambda repressor-like DNA-binding domains"/>
    <property type="match status" value="1"/>
</dbReference>
<dbReference type="EMBL" id="DQ884174">
    <property type="protein sequence ID" value="ABM47004.1"/>
    <property type="molecule type" value="Genomic_DNA"/>
</dbReference>
<dbReference type="PROSITE" id="PS50943">
    <property type="entry name" value="HTH_CROC1"/>
    <property type="match status" value="1"/>
</dbReference>
<reference evidence="2" key="1">
    <citation type="journal article" date="2006" name="J. Antibiot.">
        <title>Genomic analyses lead to novel secondary metabolites. Part 3. ECO-0501, a novel antibacterial of a new class.</title>
        <authorList>
            <person name="Banskota A.H."/>
            <person name="Mcalpine J.B."/>
            <person name="Sorensen D."/>
            <person name="Ibrahim A."/>
            <person name="Aouidate M."/>
            <person name="Piraee M."/>
            <person name="Alarco A.M."/>
            <person name="Farnet C.M."/>
            <person name="Zazopoulos E."/>
        </authorList>
    </citation>
    <scope>NUCLEOTIDE SEQUENCE</scope>
    <source>
        <strain evidence="2">ATCC 43491</strain>
    </source>
</reference>
<dbReference type="Gene3D" id="1.10.260.40">
    <property type="entry name" value="lambda repressor-like DNA-binding domains"/>
    <property type="match status" value="1"/>
</dbReference>
<evidence type="ECO:0000259" key="1">
    <source>
        <dbReference type="PROSITE" id="PS50943"/>
    </source>
</evidence>
<dbReference type="AlphaFoldDB" id="A1YAL1"/>
<name>A1YAL1_AMYOR</name>
<protein>
    <submittedName>
        <fullName evidence="2">Transcriptional regulator</fullName>
    </submittedName>
</protein>
<sequence length="171" mass="19577">MAARHGFVRNSAVFLGGSMSRQDGPGRSLAEKLDHLFAHVTRRNGTEFTYEEVASAITAEGVTISQSYVWQLRKGKKDNPTLKHLQGLADFFGVPVTYFFNEDVSDRVDRQLEYLRAEQARLRELAETDEVRLMAMRAGELTTDRRELVKNLLDVVWRDQQAMRERGSKQD</sequence>
<evidence type="ECO:0000313" key="2">
    <source>
        <dbReference type="EMBL" id="ABM47004.1"/>
    </source>
</evidence>
<dbReference type="GO" id="GO:0003677">
    <property type="term" value="F:DNA binding"/>
    <property type="evidence" value="ECO:0007669"/>
    <property type="project" value="InterPro"/>
</dbReference>
<proteinExistence type="predicted"/>